<dbReference type="PANTHER" id="PTHR11632:SF82">
    <property type="entry name" value="FUMARATE REDUCTASE FLAVOPROTEIN SUBUNIT"/>
    <property type="match status" value="1"/>
</dbReference>
<reference evidence="21" key="1">
    <citation type="journal article" date="2019" name="Int. J. Syst. Evol. Microbiol.">
        <title>The Global Catalogue of Microorganisms (GCM) 10K type strain sequencing project: providing services to taxonomists for standard genome sequencing and annotation.</title>
        <authorList>
            <consortium name="The Broad Institute Genomics Platform"/>
            <consortium name="The Broad Institute Genome Sequencing Center for Infectious Disease"/>
            <person name="Wu L."/>
            <person name="Ma J."/>
        </authorList>
    </citation>
    <scope>NUCLEOTIDE SEQUENCE [LARGE SCALE GENOMIC DNA]</scope>
    <source>
        <strain evidence="21">CCUG 57401</strain>
    </source>
</reference>
<comment type="subunit">
    <text evidence="16">Part of an enzyme complex containing four subunits: a flavoprotein (FrdA), an iron-sulfur protein (FrdB), and two hydrophobic anchor proteins (FrdC and FrdD).</text>
</comment>
<dbReference type="NCBIfam" id="TIGR01176">
    <property type="entry name" value="fum_red_Fp"/>
    <property type="match status" value="1"/>
</dbReference>
<keyword evidence="8 16" id="KW-0285">Flavoprotein</keyword>
<dbReference type="SUPFAM" id="SSF56425">
    <property type="entry name" value="Succinate dehydrogenase/fumarate reductase flavoprotein, catalytic domain"/>
    <property type="match status" value="1"/>
</dbReference>
<dbReference type="InterPro" id="IPR015939">
    <property type="entry name" value="Fum_Rdtase/Succ_DH_flav-like_C"/>
</dbReference>
<dbReference type="InterPro" id="IPR027477">
    <property type="entry name" value="Succ_DH/fumarate_Rdtase_cat_sf"/>
</dbReference>
<feature type="domain" description="FAD-dependent oxidoreductase 2 FAD-binding" evidence="18">
    <location>
        <begin position="7"/>
        <end position="395"/>
    </location>
</feature>
<dbReference type="InterPro" id="IPR030664">
    <property type="entry name" value="SdhA/FrdA/AprA"/>
</dbReference>
<dbReference type="EC" id="1.3.5.1" evidence="4 16"/>
<comment type="catalytic activity">
    <reaction evidence="15 16">
        <text>a quinone + succinate = fumarate + a quinol</text>
        <dbReference type="Rhea" id="RHEA:40523"/>
        <dbReference type="ChEBI" id="CHEBI:24646"/>
        <dbReference type="ChEBI" id="CHEBI:29806"/>
        <dbReference type="ChEBI" id="CHEBI:30031"/>
        <dbReference type="ChEBI" id="CHEBI:132124"/>
        <dbReference type="EC" id="1.3.5.1"/>
    </reaction>
</comment>
<evidence type="ECO:0000313" key="20">
    <source>
        <dbReference type="EMBL" id="MFC5499450.1"/>
    </source>
</evidence>
<evidence type="ECO:0000256" key="12">
    <source>
        <dbReference type="ARBA" id="ARBA00023002"/>
    </source>
</evidence>
<evidence type="ECO:0000256" key="11">
    <source>
        <dbReference type="ARBA" id="ARBA00022982"/>
    </source>
</evidence>
<evidence type="ECO:0000313" key="21">
    <source>
        <dbReference type="Proteomes" id="UP001596037"/>
    </source>
</evidence>
<comment type="similarity">
    <text evidence="3 16">Belongs to the FAD-dependent oxidoreductase 2 family. FRD/SDH subfamily.</text>
</comment>
<dbReference type="NCBIfam" id="NF006686">
    <property type="entry name" value="PRK09231.1"/>
    <property type="match status" value="1"/>
</dbReference>
<evidence type="ECO:0000256" key="8">
    <source>
        <dbReference type="ARBA" id="ARBA00022630"/>
    </source>
</evidence>
<feature type="region of interest" description="Disordered" evidence="17">
    <location>
        <begin position="571"/>
        <end position="596"/>
    </location>
</feature>
<evidence type="ECO:0000256" key="9">
    <source>
        <dbReference type="ARBA" id="ARBA00022741"/>
    </source>
</evidence>
<comment type="cofactor">
    <cofactor evidence="1 16">
        <name>FAD</name>
        <dbReference type="ChEBI" id="CHEBI:57692"/>
    </cofactor>
</comment>
<dbReference type="PROSITE" id="PS00504">
    <property type="entry name" value="FRD_SDH_FAD_BINDING"/>
    <property type="match status" value="1"/>
</dbReference>
<keyword evidence="21" id="KW-1185">Reference proteome</keyword>
<sequence length="596" mass="64561">METFQADVAIVGAGGAGLRAAIAVAQADPTLKIALLSKVYPMRSHTVAAEGGAAAVTQAHDSLEAHFHDTVAGGDWLCEQDVVEFFVAHAHEEMVQMEHWGCPWSRTPDGHANVRAFGGMQIERTWFAADKTGFHMLHTLFQTSIKYPSIRRFDEHFCVDLVVDEGRVQGVVAIEIATGAFRLVQARSVIVATGGAGRVFRENTNGGIVTGDGMALSYRQGVPLRDMEFVQYHPTCMPGTGLLFTEACRGEGGFLVNKDGYRYLQDYGLGPASPTPVNKAMELGPRDRLSQAFWHEKQKGRTIKGPHGDVVHLDLRHLGEKKLRERLPQIYELAVEYLGVDPALAPIPVLPAVHYTMGGIVAERNTASPLPGLYSAGECSSVGIHGANRLGSNSLTELIVFGKVAGIQAAAFARATPPGNAQRLNQLANACAEQAQAVALRTGGGERIAPLRREMAQSMEDGCGIYRTAATMQATCDTLAQLRERLQRVRLDDRSRGWNTEWLLAIELGYQLEVAQAMAHSALARRESRGSHQRLDGFAERDDANYLKHSLAHYNGAGAPRIDYGPVKITSSPPGTRAYGAAGQEADRKARETAHA</sequence>
<feature type="domain" description="Fumarate reductase/succinate dehydrogenase flavoprotein-like C-terminal" evidence="19">
    <location>
        <begin position="452"/>
        <end position="579"/>
    </location>
</feature>
<dbReference type="Pfam" id="PF02910">
    <property type="entry name" value="Succ_DH_flav_C"/>
    <property type="match status" value="1"/>
</dbReference>
<keyword evidence="6 16" id="KW-0813">Transport</keyword>
<dbReference type="InterPro" id="IPR005884">
    <property type="entry name" value="Fum_red_fp"/>
</dbReference>
<dbReference type="Gene3D" id="4.10.80.40">
    <property type="entry name" value="succinate dehydrogenase protein domain"/>
    <property type="match status" value="1"/>
</dbReference>
<dbReference type="InterPro" id="IPR003953">
    <property type="entry name" value="FAD-dep_OxRdtase_2_FAD-bd"/>
</dbReference>
<dbReference type="InterPro" id="IPR003952">
    <property type="entry name" value="FRD_SDH_FAD_BS"/>
</dbReference>
<evidence type="ECO:0000259" key="19">
    <source>
        <dbReference type="Pfam" id="PF02910"/>
    </source>
</evidence>
<feature type="compositionally biased region" description="Basic and acidic residues" evidence="17">
    <location>
        <begin position="585"/>
        <end position="596"/>
    </location>
</feature>
<evidence type="ECO:0000256" key="15">
    <source>
        <dbReference type="ARBA" id="ARBA00049220"/>
    </source>
</evidence>
<dbReference type="PANTHER" id="PTHR11632">
    <property type="entry name" value="SUCCINATE DEHYDROGENASE 2 FLAVOPROTEIN SUBUNIT"/>
    <property type="match status" value="1"/>
</dbReference>
<evidence type="ECO:0000256" key="17">
    <source>
        <dbReference type="SAM" id="MobiDB-lite"/>
    </source>
</evidence>
<accession>A0ABW0NHC0</accession>
<dbReference type="EMBL" id="JBHSMF010000009">
    <property type="protein sequence ID" value="MFC5499450.1"/>
    <property type="molecule type" value="Genomic_DNA"/>
</dbReference>
<evidence type="ECO:0000256" key="6">
    <source>
        <dbReference type="ARBA" id="ARBA00022448"/>
    </source>
</evidence>
<keyword evidence="13" id="KW-0472">Membrane</keyword>
<dbReference type="Proteomes" id="UP001596037">
    <property type="component" value="Unassembled WGS sequence"/>
</dbReference>
<dbReference type="RefSeq" id="WP_376851673.1">
    <property type="nucleotide sequence ID" value="NZ_JBHSMF010000009.1"/>
</dbReference>
<evidence type="ECO:0000256" key="16">
    <source>
        <dbReference type="RuleBase" id="RU362050"/>
    </source>
</evidence>
<proteinExistence type="inferred from homology"/>
<comment type="catalytic activity">
    <reaction evidence="14">
        <text>a menaquinone + succinate = a menaquinol + fumarate</text>
        <dbReference type="Rhea" id="RHEA:27834"/>
        <dbReference type="Rhea" id="RHEA-COMP:9537"/>
        <dbReference type="Rhea" id="RHEA-COMP:9539"/>
        <dbReference type="ChEBI" id="CHEBI:16374"/>
        <dbReference type="ChEBI" id="CHEBI:18151"/>
        <dbReference type="ChEBI" id="CHEBI:29806"/>
        <dbReference type="ChEBI" id="CHEBI:30031"/>
        <dbReference type="EC" id="1.3.5.1"/>
    </reaction>
</comment>
<dbReference type="SUPFAM" id="SSF51905">
    <property type="entry name" value="FAD/NAD(P)-binding domain"/>
    <property type="match status" value="1"/>
</dbReference>
<dbReference type="Gene3D" id="3.50.50.60">
    <property type="entry name" value="FAD/NAD(P)-binding domain"/>
    <property type="match status" value="1"/>
</dbReference>
<evidence type="ECO:0000256" key="13">
    <source>
        <dbReference type="ARBA" id="ARBA00023136"/>
    </source>
</evidence>
<gene>
    <name evidence="20" type="primary">frdA</name>
    <name evidence="20" type="ORF">ACFPOE_18030</name>
</gene>
<evidence type="ECO:0000256" key="5">
    <source>
        <dbReference type="ARBA" id="ARBA00014044"/>
    </source>
</evidence>
<organism evidence="20 21">
    <name type="scientific">Caenimonas terrae</name>
    <dbReference type="NCBI Taxonomy" id="696074"/>
    <lineage>
        <taxon>Bacteria</taxon>
        <taxon>Pseudomonadati</taxon>
        <taxon>Pseudomonadota</taxon>
        <taxon>Betaproteobacteria</taxon>
        <taxon>Burkholderiales</taxon>
        <taxon>Comamonadaceae</taxon>
        <taxon>Caenimonas</taxon>
    </lineage>
</organism>
<dbReference type="InterPro" id="IPR037099">
    <property type="entry name" value="Fum_R/Succ_DH_flav-like_C_sf"/>
</dbReference>
<dbReference type="Gene3D" id="1.20.58.100">
    <property type="entry name" value="Fumarate reductase/succinate dehydrogenase flavoprotein-like, C-terminal domain"/>
    <property type="match status" value="1"/>
</dbReference>
<name>A0ABW0NHC0_9BURK</name>
<protein>
    <recommendedName>
        <fullName evidence="5 16">Fumarate reductase flavoprotein subunit</fullName>
        <ecNumber evidence="4 16">1.3.5.1</ecNumber>
    </recommendedName>
</protein>
<evidence type="ECO:0000259" key="18">
    <source>
        <dbReference type="Pfam" id="PF00890"/>
    </source>
</evidence>
<keyword evidence="11 16" id="KW-0249">Electron transport</keyword>
<dbReference type="NCBIfam" id="TIGR01812">
    <property type="entry name" value="sdhA_frdA_Gneg"/>
    <property type="match status" value="1"/>
</dbReference>
<dbReference type="InterPro" id="IPR036188">
    <property type="entry name" value="FAD/NAD-bd_sf"/>
</dbReference>
<dbReference type="PRINTS" id="PR00368">
    <property type="entry name" value="FADPNR"/>
</dbReference>
<comment type="subcellular location">
    <subcellularLocation>
        <location evidence="2">Cell inner membrane</location>
        <topology evidence="2">Peripheral membrane protein</topology>
        <orientation evidence="2">Cytoplasmic side</orientation>
    </subcellularLocation>
</comment>
<evidence type="ECO:0000256" key="7">
    <source>
        <dbReference type="ARBA" id="ARBA00022475"/>
    </source>
</evidence>
<dbReference type="PIRSF" id="PIRSF000171">
    <property type="entry name" value="SDHA_APRA_LASPO"/>
    <property type="match status" value="1"/>
</dbReference>
<evidence type="ECO:0000256" key="14">
    <source>
        <dbReference type="ARBA" id="ARBA00034412"/>
    </source>
</evidence>
<evidence type="ECO:0000256" key="3">
    <source>
        <dbReference type="ARBA" id="ARBA00008040"/>
    </source>
</evidence>
<evidence type="ECO:0000256" key="2">
    <source>
        <dbReference type="ARBA" id="ARBA00004515"/>
    </source>
</evidence>
<evidence type="ECO:0000256" key="10">
    <source>
        <dbReference type="ARBA" id="ARBA00022827"/>
    </source>
</evidence>
<keyword evidence="10 16" id="KW-0274">FAD</keyword>
<evidence type="ECO:0000256" key="4">
    <source>
        <dbReference type="ARBA" id="ARBA00012792"/>
    </source>
</evidence>
<dbReference type="Pfam" id="PF00890">
    <property type="entry name" value="FAD_binding_2"/>
    <property type="match status" value="1"/>
</dbReference>
<keyword evidence="12 16" id="KW-0560">Oxidoreductase</keyword>
<keyword evidence="7" id="KW-1003">Cell membrane</keyword>
<dbReference type="Gene3D" id="3.90.700.10">
    <property type="entry name" value="Succinate dehydrogenase/fumarate reductase flavoprotein, catalytic domain"/>
    <property type="match status" value="1"/>
</dbReference>
<dbReference type="GO" id="GO:0008177">
    <property type="term" value="F:succinate dehydrogenase (quinone) activity"/>
    <property type="evidence" value="ECO:0007669"/>
    <property type="project" value="UniProtKB-EC"/>
</dbReference>
<dbReference type="InterPro" id="IPR014006">
    <property type="entry name" value="Succ_Dhase_FrdA_Gneg"/>
</dbReference>
<evidence type="ECO:0000256" key="1">
    <source>
        <dbReference type="ARBA" id="ARBA00001974"/>
    </source>
</evidence>
<dbReference type="SUPFAM" id="SSF46977">
    <property type="entry name" value="Succinate dehydrogenase/fumarate reductase flavoprotein C-terminal domain"/>
    <property type="match status" value="1"/>
</dbReference>
<keyword evidence="9" id="KW-0547">Nucleotide-binding</keyword>
<comment type="caution">
    <text evidence="20">The sequence shown here is derived from an EMBL/GenBank/DDBJ whole genome shotgun (WGS) entry which is preliminary data.</text>
</comment>